<reference evidence="2" key="1">
    <citation type="submission" date="2018-04" db="EMBL/GenBank/DDBJ databases">
        <title>WGS assembly of Panicum hallii.</title>
        <authorList>
            <person name="Lovell J."/>
            <person name="Jenkins J."/>
            <person name="Lowry D."/>
            <person name="Mamidi S."/>
            <person name="Sreedasyam A."/>
            <person name="Weng X."/>
            <person name="Barry K."/>
            <person name="Bonette J."/>
            <person name="Campitelli B."/>
            <person name="Daum C."/>
            <person name="Gordon S."/>
            <person name="Gould B."/>
            <person name="Lipzen A."/>
            <person name="Macqueen A."/>
            <person name="Palacio-Mejia J."/>
            <person name="Plott C."/>
            <person name="Shakirov E."/>
            <person name="Shu S."/>
            <person name="Yoshinaga Y."/>
            <person name="Zane M."/>
            <person name="Rokhsar D."/>
            <person name="Grimwood J."/>
            <person name="Schmutz J."/>
            <person name="Juenger T."/>
        </authorList>
    </citation>
    <scope>NUCLEOTIDE SEQUENCE [LARGE SCALE GENOMIC DNA]</scope>
    <source>
        <strain evidence="2">FIL2</strain>
    </source>
</reference>
<dbReference type="AlphaFoldDB" id="A0A2T8I0I3"/>
<gene>
    <name evidence="2" type="ORF">PAHAL_9G076700</name>
</gene>
<protein>
    <submittedName>
        <fullName evidence="2">Uncharacterized protein</fullName>
    </submittedName>
</protein>
<accession>A0A2T8I0I3</accession>
<dbReference type="EMBL" id="CM008054">
    <property type="protein sequence ID" value="PVH31187.1"/>
    <property type="molecule type" value="Genomic_DNA"/>
</dbReference>
<dbReference type="Gramene" id="PVH31187">
    <property type="protein sequence ID" value="PVH31187"/>
    <property type="gene ID" value="PAHAL_9G076700"/>
</dbReference>
<feature type="compositionally biased region" description="Low complexity" evidence="1">
    <location>
        <begin position="80"/>
        <end position="101"/>
    </location>
</feature>
<name>A0A2T8I0I3_9POAL</name>
<dbReference type="Proteomes" id="UP000243499">
    <property type="component" value="Chromosome 9"/>
</dbReference>
<organism evidence="2">
    <name type="scientific">Panicum hallii</name>
    <dbReference type="NCBI Taxonomy" id="206008"/>
    <lineage>
        <taxon>Eukaryota</taxon>
        <taxon>Viridiplantae</taxon>
        <taxon>Streptophyta</taxon>
        <taxon>Embryophyta</taxon>
        <taxon>Tracheophyta</taxon>
        <taxon>Spermatophyta</taxon>
        <taxon>Magnoliopsida</taxon>
        <taxon>Liliopsida</taxon>
        <taxon>Poales</taxon>
        <taxon>Poaceae</taxon>
        <taxon>PACMAD clade</taxon>
        <taxon>Panicoideae</taxon>
        <taxon>Panicodae</taxon>
        <taxon>Paniceae</taxon>
        <taxon>Panicinae</taxon>
        <taxon>Panicum</taxon>
        <taxon>Panicum sect. Panicum</taxon>
    </lineage>
</organism>
<proteinExistence type="predicted"/>
<evidence type="ECO:0000313" key="2">
    <source>
        <dbReference type="EMBL" id="PVH31187.1"/>
    </source>
</evidence>
<feature type="region of interest" description="Disordered" evidence="1">
    <location>
        <begin position="76"/>
        <end position="101"/>
    </location>
</feature>
<evidence type="ECO:0000256" key="1">
    <source>
        <dbReference type="SAM" id="MobiDB-lite"/>
    </source>
</evidence>
<sequence length="141" mass="14686">MPPPACPRCCVSAAATRVVMHGAARYSPHPCRLARTCSEQAARATGPGARQPAGVRALETSAVWACAPRRAAVGGHGRMGRAAGAGRRRAPPNGRRWGPARAAPTYGVARSAGRVGVHQFPTGFWCTPGAGGAARFSLYRW</sequence>